<name>X1FFX6_9ZZZZ</name>
<organism evidence="1">
    <name type="scientific">marine sediment metagenome</name>
    <dbReference type="NCBI Taxonomy" id="412755"/>
    <lineage>
        <taxon>unclassified sequences</taxon>
        <taxon>metagenomes</taxon>
        <taxon>ecological metagenomes</taxon>
    </lineage>
</organism>
<comment type="caution">
    <text evidence="1">The sequence shown here is derived from an EMBL/GenBank/DDBJ whole genome shotgun (WGS) entry which is preliminary data.</text>
</comment>
<accession>X1FFX6</accession>
<protein>
    <submittedName>
        <fullName evidence="1">Uncharacterized protein</fullName>
    </submittedName>
</protein>
<evidence type="ECO:0000313" key="1">
    <source>
        <dbReference type="EMBL" id="GAH43882.1"/>
    </source>
</evidence>
<feature type="non-terminal residue" evidence="1">
    <location>
        <position position="37"/>
    </location>
</feature>
<reference evidence="1" key="1">
    <citation type="journal article" date="2014" name="Front. Microbiol.">
        <title>High frequency of phylogenetically diverse reductive dehalogenase-homologous genes in deep subseafloor sedimentary metagenomes.</title>
        <authorList>
            <person name="Kawai M."/>
            <person name="Futagami T."/>
            <person name="Toyoda A."/>
            <person name="Takaki Y."/>
            <person name="Nishi S."/>
            <person name="Hori S."/>
            <person name="Arai W."/>
            <person name="Tsubouchi T."/>
            <person name="Morono Y."/>
            <person name="Uchiyama I."/>
            <person name="Ito T."/>
            <person name="Fujiyama A."/>
            <person name="Inagaki F."/>
            <person name="Takami H."/>
        </authorList>
    </citation>
    <scope>NUCLEOTIDE SEQUENCE</scope>
    <source>
        <strain evidence="1">Expedition CK06-06</strain>
    </source>
</reference>
<sequence>MANCKLTEAIKEYSGREIKDINKCRDPNNSNITAIRA</sequence>
<dbReference type="AlphaFoldDB" id="X1FFX6"/>
<dbReference type="EMBL" id="BARU01012688">
    <property type="protein sequence ID" value="GAH43882.1"/>
    <property type="molecule type" value="Genomic_DNA"/>
</dbReference>
<proteinExistence type="predicted"/>
<gene>
    <name evidence="1" type="ORF">S03H2_23270</name>
</gene>